<evidence type="ECO:0000256" key="5">
    <source>
        <dbReference type="ARBA" id="ARBA00023180"/>
    </source>
</evidence>
<dbReference type="GO" id="GO:0005886">
    <property type="term" value="C:plasma membrane"/>
    <property type="evidence" value="ECO:0007669"/>
    <property type="project" value="UniProtKB-SubCell"/>
</dbReference>
<comment type="caution">
    <text evidence="9">The sequence shown here is derived from an EMBL/GenBank/DDBJ whole genome shotgun (WGS) entry which is preliminary data.</text>
</comment>
<sequence>MLKRSALVFLWLATEFLQIVGNNEAFKEAAGAKFCTLSKSQKAVSKEVAGGLVNNIDVLTRLKGFGTKLSLLLAVESHFTDATALLLHVNNMLTEAVTLLLREMAALAVNGAAQVAYAAGRIDEVGTLLIQTEHDGTGRNTCIEATCGNTLNPTTKQACRSTEFKDTEQATNAIAPAAASEVPDNGELKGTAKACVITKDNGGGLVCDTNTFDLKLIDGYYTRTKTQQWGNNERIKTVEDSAALKLAKEVASALKDLLEKPQLGGIPSDEQTLTAFINNPNIQEKIAQSLKETKQLSETAGATELAAKINTIFGNPLAKGTRPFAAEVAHKQFQS</sequence>
<evidence type="ECO:0000259" key="8">
    <source>
        <dbReference type="Pfam" id="PF00913"/>
    </source>
</evidence>
<keyword evidence="10" id="KW-1185">Reference proteome</keyword>
<keyword evidence="2" id="KW-1003">Cell membrane</keyword>
<dbReference type="Gene3D" id="1.10.470.10">
    <property type="entry name" value="Variant Surface Glycoprotein, subunit A, domain 2"/>
    <property type="match status" value="1"/>
</dbReference>
<dbReference type="GO" id="GO:0042783">
    <property type="term" value="P:symbiont-mediated evasion of host immune response"/>
    <property type="evidence" value="ECO:0007669"/>
    <property type="project" value="InterPro"/>
</dbReference>
<evidence type="ECO:0000256" key="1">
    <source>
        <dbReference type="ARBA" id="ARBA00004609"/>
    </source>
</evidence>
<evidence type="ECO:0000313" key="9">
    <source>
        <dbReference type="EMBL" id="SCU69975.1"/>
    </source>
</evidence>
<protein>
    <submittedName>
        <fullName evidence="9">Trypanosome variant surface glycoprotein (A-type), putative</fullName>
    </submittedName>
</protein>
<keyword evidence="7" id="KW-0732">Signal</keyword>
<keyword evidence="4" id="KW-0472">Membrane</keyword>
<evidence type="ECO:0000256" key="6">
    <source>
        <dbReference type="ARBA" id="ARBA00023288"/>
    </source>
</evidence>
<reference evidence="9" key="1">
    <citation type="submission" date="2016-09" db="EMBL/GenBank/DDBJ databases">
        <authorList>
            <person name="Hebert L."/>
            <person name="Moumen B."/>
        </authorList>
    </citation>
    <scope>NUCLEOTIDE SEQUENCE [LARGE SCALE GENOMIC DNA]</scope>
    <source>
        <strain evidence="9">OVI</strain>
    </source>
</reference>
<gene>
    <name evidence="9" type="ORF">TEOVI_000154400</name>
</gene>
<keyword evidence="6" id="KW-0449">Lipoprotein</keyword>
<keyword evidence="5" id="KW-0325">Glycoprotein</keyword>
<comment type="subcellular location">
    <subcellularLocation>
        <location evidence="1">Cell membrane</location>
        <topology evidence="1">Lipid-anchor</topology>
        <topology evidence="1">GPI-anchor</topology>
    </subcellularLocation>
</comment>
<evidence type="ECO:0000313" key="10">
    <source>
        <dbReference type="Proteomes" id="UP000195570"/>
    </source>
</evidence>
<proteinExistence type="predicted"/>
<accession>A0A1G4ICK7</accession>
<dbReference type="Pfam" id="PF00913">
    <property type="entry name" value="Trypan_glycop"/>
    <property type="match status" value="1"/>
</dbReference>
<evidence type="ECO:0000256" key="3">
    <source>
        <dbReference type="ARBA" id="ARBA00022622"/>
    </source>
</evidence>
<dbReference type="Gene3D" id="3.90.150.10">
    <property type="entry name" value="Variant Surface Glycoprotein, subunit A domain 1"/>
    <property type="match status" value="1"/>
</dbReference>
<dbReference type="InterPro" id="IPR001812">
    <property type="entry name" value="Trypano_VSG_A_N_dom"/>
</dbReference>
<dbReference type="GO" id="GO:0098552">
    <property type="term" value="C:side of membrane"/>
    <property type="evidence" value="ECO:0007669"/>
    <property type="project" value="UniProtKB-KW"/>
</dbReference>
<dbReference type="SUPFAM" id="SSF58087">
    <property type="entry name" value="Variant surface glycoprotein (N-terminal domain)"/>
    <property type="match status" value="1"/>
</dbReference>
<dbReference type="EMBL" id="CZPT02001334">
    <property type="protein sequence ID" value="SCU69975.1"/>
    <property type="molecule type" value="Genomic_DNA"/>
</dbReference>
<dbReference type="RefSeq" id="XP_067080861.1">
    <property type="nucleotide sequence ID" value="XM_067224760.1"/>
</dbReference>
<evidence type="ECO:0000256" key="4">
    <source>
        <dbReference type="ARBA" id="ARBA00023136"/>
    </source>
</evidence>
<keyword evidence="3" id="KW-0336">GPI-anchor</keyword>
<evidence type="ECO:0000256" key="7">
    <source>
        <dbReference type="SAM" id="SignalP"/>
    </source>
</evidence>
<dbReference type="AlphaFoldDB" id="A0A1G4ICK7"/>
<evidence type="ECO:0000256" key="2">
    <source>
        <dbReference type="ARBA" id="ARBA00022475"/>
    </source>
</evidence>
<organism evidence="9 10">
    <name type="scientific">Trypanosoma equiperdum</name>
    <dbReference type="NCBI Taxonomy" id="5694"/>
    <lineage>
        <taxon>Eukaryota</taxon>
        <taxon>Discoba</taxon>
        <taxon>Euglenozoa</taxon>
        <taxon>Kinetoplastea</taxon>
        <taxon>Metakinetoplastina</taxon>
        <taxon>Trypanosomatida</taxon>
        <taxon>Trypanosomatidae</taxon>
        <taxon>Trypanosoma</taxon>
    </lineage>
</organism>
<dbReference type="Proteomes" id="UP000195570">
    <property type="component" value="Unassembled WGS sequence"/>
</dbReference>
<feature type="signal peptide" evidence="7">
    <location>
        <begin position="1"/>
        <end position="21"/>
    </location>
</feature>
<name>A0A1G4ICK7_TRYEQ</name>
<feature type="domain" description="Trypanosome variant surface glycoprotein A-type N-terminal" evidence="8">
    <location>
        <begin position="22"/>
        <end position="330"/>
    </location>
</feature>
<feature type="chain" id="PRO_5009235410" evidence="7">
    <location>
        <begin position="22"/>
        <end position="335"/>
    </location>
</feature>
<dbReference type="VEuPathDB" id="TriTrypDB:TEOVI_000154400"/>
<dbReference type="GeneID" id="92375484"/>